<reference evidence="1" key="1">
    <citation type="submission" date="2018-10" db="EMBL/GenBank/DDBJ databases">
        <title>Population genomic analysis revealed the cold adaptation of white poplar.</title>
        <authorList>
            <person name="Liu Y.-J."/>
        </authorList>
    </citation>
    <scope>NUCLEOTIDE SEQUENCE [LARGE SCALE GENOMIC DNA]</scope>
    <source>
        <strain evidence="1">PAL-ZL1</strain>
    </source>
</reference>
<keyword evidence="1" id="KW-0496">Mitochondrion</keyword>
<geneLocation type="mitochondrion" evidence="1"/>
<comment type="caution">
    <text evidence="1">The sequence shown here is derived from an EMBL/GenBank/DDBJ whole genome shotgun (WGS) entry which is preliminary data.</text>
</comment>
<organism evidence="1">
    <name type="scientific">Populus alba</name>
    <name type="common">White poplar</name>
    <dbReference type="NCBI Taxonomy" id="43335"/>
    <lineage>
        <taxon>Eukaryota</taxon>
        <taxon>Viridiplantae</taxon>
        <taxon>Streptophyta</taxon>
        <taxon>Embryophyta</taxon>
        <taxon>Tracheophyta</taxon>
        <taxon>Spermatophyta</taxon>
        <taxon>Magnoliopsida</taxon>
        <taxon>eudicotyledons</taxon>
        <taxon>Gunneridae</taxon>
        <taxon>Pentapetalae</taxon>
        <taxon>rosids</taxon>
        <taxon>fabids</taxon>
        <taxon>Malpighiales</taxon>
        <taxon>Salicaceae</taxon>
        <taxon>Saliceae</taxon>
        <taxon>Populus</taxon>
    </lineage>
</organism>
<evidence type="ECO:0000313" key="1">
    <source>
        <dbReference type="EMBL" id="TKS02625.1"/>
    </source>
</evidence>
<dbReference type="EMBL" id="RCHU01000534">
    <property type="protein sequence ID" value="TKS02625.1"/>
    <property type="molecule type" value="Genomic_DNA"/>
</dbReference>
<protein>
    <submittedName>
        <fullName evidence="1">Uncharacterized protein</fullName>
    </submittedName>
</protein>
<accession>A0A4U5Q3G5</accession>
<dbReference type="AlphaFoldDB" id="A0A4U5Q3G5"/>
<name>A0A4U5Q3G5_POPAL</name>
<proteinExistence type="predicted"/>
<gene>
    <name evidence="1" type="ORF">D5086_0000160260</name>
</gene>
<sequence>MNHFTVEKSIHYDTYLDHRSSVGQRAEVCRSAALDFVVPAVGLGHLKYVSVGPVPQSQNSNQYQPKQLSKIWCVTSLPTIKANCLNRISSMIHGPSSLWGNSEMPAFSTSSSTPVLGQYILPPAFEGREGNVEVEKLRILVAFSLYYFGLSITVEESGNSTHCSSIGVGRLSDMGTSSAYERQLVIHPGAHPSCYLQSLFGTTHLHGELHLYWDMHELDIVKALDQLFSCRMKRAEVPMGSSFFLKDVLVSVEGHESTQVSEKLGTYAHKRVQTSSRGLVSHNLSQTCLSSRMSRQSFTC</sequence>